<dbReference type="InterPro" id="IPR051448">
    <property type="entry name" value="CdaR-like_regulators"/>
</dbReference>
<dbReference type="InterPro" id="IPR025751">
    <property type="entry name" value="RsbRD_N_dom"/>
</dbReference>
<dbReference type="Pfam" id="PF14361">
    <property type="entry name" value="RsbRD_N"/>
    <property type="match status" value="1"/>
</dbReference>
<gene>
    <name evidence="3" type="ORF">GRQ65_17415</name>
</gene>
<dbReference type="AlphaFoldDB" id="A0A6L7EX25"/>
<evidence type="ECO:0000259" key="1">
    <source>
        <dbReference type="Pfam" id="PF13556"/>
    </source>
</evidence>
<dbReference type="PANTHER" id="PTHR33744:SF1">
    <property type="entry name" value="DNA-BINDING TRANSCRIPTIONAL ACTIVATOR ADER"/>
    <property type="match status" value="1"/>
</dbReference>
<dbReference type="InterPro" id="IPR042070">
    <property type="entry name" value="PucR_C-HTH_sf"/>
</dbReference>
<name>A0A6L7EX25_9ACTN</name>
<protein>
    <submittedName>
        <fullName evidence="3">PucR family transcriptional regulator</fullName>
    </submittedName>
</protein>
<sequence length="392" mass="41289">MTARDRAAGAVFSRLDVLVDDIVAGIEEQIPAYRTLTPAQLAEVTAIAGWGVRRILELWTSDSPLTEADLQRFRGIGTARALDDRPLAGVLRAYRLAGERITDEIAADRTAGLTVADAMALARLWMAAIDEISEALSLGHSEAARRLDEDRDRALAELLADLLDGRRVTLTALADRARRLDLSLPARPSVVVLAPPPDVGARQLVDAVLSAAGLAAQDDVLRLVRNGRAFVVCDAAQAAALLGELSGVADGARAACVPAPRPAEVRTAYRLADHALTYAPGHAFAARPWLSNGDALLLALLTPGSGPGPAPDPSEMAAAVLGDTLTPDNAHLHEGLRAVVRTGSAVAAAAHLEVHPQTVRYRLRRVHEITGRSTGDPWDLFVLSAAVLAAGS</sequence>
<feature type="domain" description="RsbT co-antagonist protein RsbRD N-terminal" evidence="2">
    <location>
        <begin position="17"/>
        <end position="154"/>
    </location>
</feature>
<organism evidence="3 4">
    <name type="scientific">Nocardioides flavescens</name>
    <dbReference type="NCBI Taxonomy" id="2691959"/>
    <lineage>
        <taxon>Bacteria</taxon>
        <taxon>Bacillati</taxon>
        <taxon>Actinomycetota</taxon>
        <taxon>Actinomycetes</taxon>
        <taxon>Propionibacteriales</taxon>
        <taxon>Nocardioidaceae</taxon>
        <taxon>Nocardioides</taxon>
    </lineage>
</organism>
<dbReference type="RefSeq" id="WP_160879269.1">
    <property type="nucleotide sequence ID" value="NZ_WUEK01000012.1"/>
</dbReference>
<reference evidence="3 4" key="1">
    <citation type="submission" date="2019-12" db="EMBL/GenBank/DDBJ databases">
        <authorList>
            <person name="Kun Z."/>
        </authorList>
    </citation>
    <scope>NUCLEOTIDE SEQUENCE [LARGE SCALE GENOMIC DNA]</scope>
    <source>
        <strain evidence="3 4">YIM 123512</strain>
    </source>
</reference>
<evidence type="ECO:0000313" key="4">
    <source>
        <dbReference type="Proteomes" id="UP000473325"/>
    </source>
</evidence>
<dbReference type="Proteomes" id="UP000473325">
    <property type="component" value="Unassembled WGS sequence"/>
</dbReference>
<proteinExistence type="predicted"/>
<dbReference type="EMBL" id="WUEK01000012">
    <property type="protein sequence ID" value="MXG91330.1"/>
    <property type="molecule type" value="Genomic_DNA"/>
</dbReference>
<evidence type="ECO:0000259" key="2">
    <source>
        <dbReference type="Pfam" id="PF14361"/>
    </source>
</evidence>
<comment type="caution">
    <text evidence="3">The sequence shown here is derived from an EMBL/GenBank/DDBJ whole genome shotgun (WGS) entry which is preliminary data.</text>
</comment>
<dbReference type="PANTHER" id="PTHR33744">
    <property type="entry name" value="CARBOHYDRATE DIACID REGULATOR"/>
    <property type="match status" value="1"/>
</dbReference>
<evidence type="ECO:0000313" key="3">
    <source>
        <dbReference type="EMBL" id="MXG91330.1"/>
    </source>
</evidence>
<dbReference type="InterPro" id="IPR025736">
    <property type="entry name" value="PucR_C-HTH_dom"/>
</dbReference>
<dbReference type="Gene3D" id="1.10.10.2840">
    <property type="entry name" value="PucR C-terminal helix-turn-helix domain"/>
    <property type="match status" value="1"/>
</dbReference>
<dbReference type="Pfam" id="PF13556">
    <property type="entry name" value="HTH_30"/>
    <property type="match status" value="1"/>
</dbReference>
<accession>A0A6L7EX25</accession>
<feature type="domain" description="PucR C-terminal helix-turn-helix" evidence="1">
    <location>
        <begin position="334"/>
        <end position="389"/>
    </location>
</feature>
<keyword evidence="4" id="KW-1185">Reference proteome</keyword>